<dbReference type="Gene3D" id="3.60.60.10">
    <property type="entry name" value="Penicillin V Acylase, Chain A"/>
    <property type="match status" value="1"/>
</dbReference>
<dbReference type="Proteomes" id="UP000823638">
    <property type="component" value="Unassembled WGS sequence"/>
</dbReference>
<comment type="similarity">
    <text evidence="1">Belongs to the peptidase C59 family.</text>
</comment>
<dbReference type="AlphaFoldDB" id="A0A9D9HPH2"/>
<evidence type="ECO:0000256" key="2">
    <source>
        <dbReference type="ARBA" id="ARBA00022801"/>
    </source>
</evidence>
<evidence type="ECO:0000256" key="1">
    <source>
        <dbReference type="ARBA" id="ARBA00006625"/>
    </source>
</evidence>
<evidence type="ECO:0000259" key="3">
    <source>
        <dbReference type="Pfam" id="PF02275"/>
    </source>
</evidence>
<dbReference type="NCBIfam" id="NF040521">
    <property type="entry name" value="C45_proenzyme"/>
    <property type="match status" value="1"/>
</dbReference>
<reference evidence="4" key="1">
    <citation type="submission" date="2020-10" db="EMBL/GenBank/DDBJ databases">
        <authorList>
            <person name="Gilroy R."/>
        </authorList>
    </citation>
    <scope>NUCLEOTIDE SEQUENCE</scope>
    <source>
        <strain evidence="4">10532</strain>
    </source>
</reference>
<dbReference type="InterPro" id="IPR047794">
    <property type="entry name" value="C45_proenzyme-like"/>
</dbReference>
<keyword evidence="2 4" id="KW-0378">Hydrolase</keyword>
<dbReference type="EMBL" id="JADIMM010000064">
    <property type="protein sequence ID" value="MBO8457464.1"/>
    <property type="molecule type" value="Genomic_DNA"/>
</dbReference>
<dbReference type="Pfam" id="PF02275">
    <property type="entry name" value="CBAH"/>
    <property type="match status" value="1"/>
</dbReference>
<organism evidence="4 5">
    <name type="scientific">Candidatus Gallitreponema excrementavium</name>
    <dbReference type="NCBI Taxonomy" id="2840840"/>
    <lineage>
        <taxon>Bacteria</taxon>
        <taxon>Pseudomonadati</taxon>
        <taxon>Spirochaetota</taxon>
        <taxon>Spirochaetia</taxon>
        <taxon>Spirochaetales</taxon>
        <taxon>Candidatus Gallitreponema</taxon>
    </lineage>
</organism>
<evidence type="ECO:0000313" key="5">
    <source>
        <dbReference type="Proteomes" id="UP000823638"/>
    </source>
</evidence>
<dbReference type="InterPro" id="IPR029055">
    <property type="entry name" value="Ntn_hydrolases_N"/>
</dbReference>
<sequence>MNIEQKTETEQIIISYENSNSKIKKLEKDFSYVRFHGDYGFEDFISRGGAYSDKEVVEFLAERFTGLSNLKSLTGDSFGCSTISATTSSGEKLFGRNFDWQECDALVVLSYPETGYSSVSTVNMDFITQNIKGGILGMAFSFDSVKTIAALYAPLDGMNEAGLAVAVNMIQDSAATKQKTGKPGLTTTTAVRLLLNKAATVEEALNLLASYDFNSSMGMVVHFAITDKSGRSVAVEYIDQKMNIIETPILTNFYLTPGKKYGIGTTQSKERYEILKNALETNQYIEEDKLKTILDSVSKDNFEEFTSTEWSIVFNLSKQKVIYFHRENYKKAYVFRL</sequence>
<dbReference type="SUPFAM" id="SSF56235">
    <property type="entry name" value="N-terminal nucleophile aminohydrolases (Ntn hydrolases)"/>
    <property type="match status" value="1"/>
</dbReference>
<dbReference type="PANTHER" id="PTHR35527:SF2">
    <property type="entry name" value="HYDROLASE"/>
    <property type="match status" value="1"/>
</dbReference>
<reference evidence="4" key="2">
    <citation type="journal article" date="2021" name="PeerJ">
        <title>Extensive microbial diversity within the chicken gut microbiome revealed by metagenomics and culture.</title>
        <authorList>
            <person name="Gilroy R."/>
            <person name="Ravi A."/>
            <person name="Getino M."/>
            <person name="Pursley I."/>
            <person name="Horton D.L."/>
            <person name="Alikhan N.F."/>
            <person name="Baker D."/>
            <person name="Gharbi K."/>
            <person name="Hall N."/>
            <person name="Watson M."/>
            <person name="Adriaenssens E.M."/>
            <person name="Foster-Nyarko E."/>
            <person name="Jarju S."/>
            <person name="Secka A."/>
            <person name="Antonio M."/>
            <person name="Oren A."/>
            <person name="Chaudhuri R.R."/>
            <person name="La Ragione R."/>
            <person name="Hildebrand F."/>
            <person name="Pallen M.J."/>
        </authorList>
    </citation>
    <scope>NUCLEOTIDE SEQUENCE</scope>
    <source>
        <strain evidence="4">10532</strain>
    </source>
</reference>
<protein>
    <submittedName>
        <fullName evidence="4">Linear amide C-N hydrolase</fullName>
    </submittedName>
</protein>
<evidence type="ECO:0000313" key="4">
    <source>
        <dbReference type="EMBL" id="MBO8457464.1"/>
    </source>
</evidence>
<dbReference type="InterPro" id="IPR029132">
    <property type="entry name" value="CBAH/NAAA_C"/>
</dbReference>
<name>A0A9D9HPH2_9SPIR</name>
<accession>A0A9D9HPH2</accession>
<gene>
    <name evidence="4" type="ORF">IAA81_04460</name>
</gene>
<proteinExistence type="inferred from homology"/>
<dbReference type="PANTHER" id="PTHR35527">
    <property type="entry name" value="CHOLOYLGLYCINE HYDROLASE"/>
    <property type="match status" value="1"/>
</dbReference>
<feature type="domain" description="Choloylglycine hydrolase/NAAA C-terminal" evidence="3">
    <location>
        <begin position="80"/>
        <end position="252"/>
    </location>
</feature>
<dbReference type="InterPro" id="IPR052193">
    <property type="entry name" value="Peptidase_C59"/>
</dbReference>
<dbReference type="GO" id="GO:0016787">
    <property type="term" value="F:hydrolase activity"/>
    <property type="evidence" value="ECO:0007669"/>
    <property type="project" value="UniProtKB-KW"/>
</dbReference>
<comment type="caution">
    <text evidence="4">The sequence shown here is derived from an EMBL/GenBank/DDBJ whole genome shotgun (WGS) entry which is preliminary data.</text>
</comment>